<evidence type="ECO:0000259" key="2">
    <source>
        <dbReference type="Pfam" id="PF24809"/>
    </source>
</evidence>
<dbReference type="Gene3D" id="3.40.50.300">
    <property type="entry name" value="P-loop containing nucleotide triphosphate hydrolases"/>
    <property type="match status" value="1"/>
</dbReference>
<sequence length="976" mass="110962">MADSTSSDLWLQAIEKLSAEDKANLNFNYDKLKVLTQLKDETIEAQQRCEEKRLHFKRKNGEKVILRDVFGKVVKWIDLFREVGDIAVQYDPGHAALPWALLRFLIQASINDVQKYDFLVENIEAVSRSVCRCRILERLYLSGQTPSTAGFQLALVKLYGEILVFLSRSKGYFDQKKIIRIVSSCFRDKSEFLAMIEDINKAQAEVSEYAAIICREDECSRYSELKSILQKFDAPLERITEQFKKVQDHLEESERKKILDWMSNVEEMPYAKYHKENRRQVLEGTGQWLLRDPVFRMWKDNSASSLLWLHGIPGSGKSKLTALAIDDSLKCSETGTSPRPAYFYCSRNAAEPLRSNSGAILGSLARQLASLNPTSPLFPPVVKKYAEEKEQGNASGSLDMEDGKQLIAALIEYSPITTIIIDALDECSIDERANILDFIKATLEHTSSLVKFFVSSRKDQDIVYHLETFPNVEISSTKNQADIQAFVESETKQLIKKGKLLRNSRNKESLGAHIIRKITEDADGMFRWASLQLQNLATLKTDDDVLERLGKISPTLEDLYSEIYQRIKQNQGEISQKIARNVFSLLLSLERNLLPHDFSTLAQPTENELSPQVILDICCNLVVLDETLQVFRLAHLSVREFLEKLPELSSTKSHATVATCCMKIAGKWDEDLARRIDAEFYVQTSMLYHFQEAGGEERLRQPFLMEFIRLIREDLEPKITFADYWTGGWLDWVCIQPLPKDVNPSLGFIFNACALGFSEMVKNVIDATLRLGNISTDCPLVSESPVANAVFAAFQELPRPKEFSVRHLKKAMVPEAIRQLSVHAIRHGNYEVLKYLFENKLCPVTEDLLKKAVVPHTRHRACHQYWSEPADIVNLMLDYGGMEHVTTAVVRRAVAAAWMRGKGFTTLVIRTLLNRGLVFSLNKEFLDSINLQKCGSRLPYVTESLIMLAEAESKCNVACELLEKVAGISRTNSLDY</sequence>
<keyword evidence="1" id="KW-0677">Repeat</keyword>
<dbReference type="InterPro" id="IPR027417">
    <property type="entry name" value="P-loop_NTPase"/>
</dbReference>
<dbReference type="AlphaFoldDB" id="A0A2J6RUA4"/>
<evidence type="ECO:0008006" key="6">
    <source>
        <dbReference type="Google" id="ProtNLM"/>
    </source>
</evidence>
<keyword evidence="5" id="KW-1185">Reference proteome</keyword>
<dbReference type="OrthoDB" id="7464126at2759"/>
<feature type="domain" description="DUF7708" evidence="2">
    <location>
        <begin position="72"/>
        <end position="212"/>
    </location>
</feature>
<dbReference type="PANTHER" id="PTHR10039:SF16">
    <property type="entry name" value="GPI INOSITOL-DEACYLASE"/>
    <property type="match status" value="1"/>
</dbReference>
<dbReference type="Proteomes" id="UP000235786">
    <property type="component" value="Unassembled WGS sequence"/>
</dbReference>
<proteinExistence type="predicted"/>
<dbReference type="Pfam" id="PF24809">
    <property type="entry name" value="DUF7708"/>
    <property type="match status" value="1"/>
</dbReference>
<accession>A0A2J6RUA4</accession>
<evidence type="ECO:0000313" key="4">
    <source>
        <dbReference type="EMBL" id="PMD42043.1"/>
    </source>
</evidence>
<gene>
    <name evidence="4" type="ORF">L207DRAFT_631906</name>
</gene>
<reference evidence="4 5" key="1">
    <citation type="submission" date="2016-04" db="EMBL/GenBank/DDBJ databases">
        <title>A degradative enzymes factory behind the ericoid mycorrhizal symbiosis.</title>
        <authorList>
            <consortium name="DOE Joint Genome Institute"/>
            <person name="Martino E."/>
            <person name="Morin E."/>
            <person name="Grelet G."/>
            <person name="Kuo A."/>
            <person name="Kohler A."/>
            <person name="Daghino S."/>
            <person name="Barry K."/>
            <person name="Choi C."/>
            <person name="Cichocki N."/>
            <person name="Clum A."/>
            <person name="Copeland A."/>
            <person name="Hainaut M."/>
            <person name="Haridas S."/>
            <person name="Labutti K."/>
            <person name="Lindquist E."/>
            <person name="Lipzen A."/>
            <person name="Khouja H.-R."/>
            <person name="Murat C."/>
            <person name="Ohm R."/>
            <person name="Olson A."/>
            <person name="Spatafora J."/>
            <person name="Veneault-Fourrey C."/>
            <person name="Henrissat B."/>
            <person name="Grigoriev I."/>
            <person name="Martin F."/>
            <person name="Perotto S."/>
        </authorList>
    </citation>
    <scope>NUCLEOTIDE SEQUENCE [LARGE SCALE GENOMIC DNA]</scope>
    <source>
        <strain evidence="4 5">F</strain>
    </source>
</reference>
<dbReference type="SUPFAM" id="SSF52540">
    <property type="entry name" value="P-loop containing nucleoside triphosphate hydrolases"/>
    <property type="match status" value="1"/>
</dbReference>
<name>A0A2J6RUA4_HYAVF</name>
<dbReference type="EMBL" id="KZ613943">
    <property type="protein sequence ID" value="PMD42043.1"/>
    <property type="molecule type" value="Genomic_DNA"/>
</dbReference>
<dbReference type="InterPro" id="IPR056125">
    <property type="entry name" value="DUF7708"/>
</dbReference>
<evidence type="ECO:0000259" key="3">
    <source>
        <dbReference type="Pfam" id="PF24883"/>
    </source>
</evidence>
<dbReference type="PANTHER" id="PTHR10039">
    <property type="entry name" value="AMELOGENIN"/>
    <property type="match status" value="1"/>
</dbReference>
<organism evidence="4 5">
    <name type="scientific">Hyaloscypha variabilis (strain UAMH 11265 / GT02V1 / F)</name>
    <name type="common">Meliniomyces variabilis</name>
    <dbReference type="NCBI Taxonomy" id="1149755"/>
    <lineage>
        <taxon>Eukaryota</taxon>
        <taxon>Fungi</taxon>
        <taxon>Dikarya</taxon>
        <taxon>Ascomycota</taxon>
        <taxon>Pezizomycotina</taxon>
        <taxon>Leotiomycetes</taxon>
        <taxon>Helotiales</taxon>
        <taxon>Hyaloscyphaceae</taxon>
        <taxon>Hyaloscypha</taxon>
        <taxon>Hyaloscypha variabilis</taxon>
    </lineage>
</organism>
<protein>
    <recommendedName>
        <fullName evidence="6">NWD NACHT-NTPase N-terminal domain-containing protein</fullName>
    </recommendedName>
</protein>
<evidence type="ECO:0000256" key="1">
    <source>
        <dbReference type="ARBA" id="ARBA00022737"/>
    </source>
</evidence>
<dbReference type="Pfam" id="PF24883">
    <property type="entry name" value="NPHP3_N"/>
    <property type="match status" value="1"/>
</dbReference>
<evidence type="ECO:0000313" key="5">
    <source>
        <dbReference type="Proteomes" id="UP000235786"/>
    </source>
</evidence>
<dbReference type="STRING" id="1149755.A0A2J6RUA4"/>
<dbReference type="InterPro" id="IPR056884">
    <property type="entry name" value="NPHP3-like_N"/>
</dbReference>
<feature type="domain" description="Nephrocystin 3-like N-terminal" evidence="3">
    <location>
        <begin position="284"/>
        <end position="457"/>
    </location>
</feature>